<reference evidence="2" key="1">
    <citation type="submission" date="2021-11" db="EMBL/GenBank/DDBJ databases">
        <title>BS-T2-15 a new species belonging to the Comamonadaceae family isolated from the soil of a French oak forest.</title>
        <authorList>
            <person name="Mieszkin S."/>
            <person name="Alain K."/>
        </authorList>
    </citation>
    <scope>NUCLEOTIDE SEQUENCE</scope>
    <source>
        <strain evidence="2">BS-T2-15</strain>
    </source>
</reference>
<dbReference type="RefSeq" id="WP_275682880.1">
    <property type="nucleotide sequence ID" value="NZ_JAJLJH010000003.1"/>
</dbReference>
<name>A0A9X2C2G8_9BURK</name>
<proteinExistence type="predicted"/>
<dbReference type="Proteomes" id="UP001139353">
    <property type="component" value="Unassembled WGS sequence"/>
</dbReference>
<dbReference type="GO" id="GO:0032259">
    <property type="term" value="P:methylation"/>
    <property type="evidence" value="ECO:0007669"/>
    <property type="project" value="UniProtKB-KW"/>
</dbReference>
<evidence type="ECO:0000259" key="1">
    <source>
        <dbReference type="Pfam" id="PF13649"/>
    </source>
</evidence>
<sequence length="169" mass="18104">MVETSIEFWRRMASQFGGPVLALCCGAGALAIPIAAMSLSVTGVDRDAAALARAAANDVDVRWVEADVRNLALPRRFGLVILADGAFHAFLAAGEQDALLAAVRRHLAPEGVFGFDIEQRAGQPLAEDVEHLLEIAGFEIAAQYGDWDFGRVRRTSERVITLCRLAAAA</sequence>
<gene>
    <name evidence="2" type="ORF">LPC04_14095</name>
</gene>
<dbReference type="GO" id="GO:0008168">
    <property type="term" value="F:methyltransferase activity"/>
    <property type="evidence" value="ECO:0007669"/>
    <property type="project" value="UniProtKB-KW"/>
</dbReference>
<keyword evidence="2" id="KW-0489">Methyltransferase</keyword>
<protein>
    <submittedName>
        <fullName evidence="2">Class I SAM-dependent methyltransferase</fullName>
    </submittedName>
</protein>
<dbReference type="AlphaFoldDB" id="A0A9X2C2G8"/>
<dbReference type="EMBL" id="JAJLJH010000003">
    <property type="protein sequence ID" value="MCK9686839.1"/>
    <property type="molecule type" value="Genomic_DNA"/>
</dbReference>
<dbReference type="Gene3D" id="3.40.50.150">
    <property type="entry name" value="Vaccinia Virus protein VP39"/>
    <property type="match status" value="1"/>
</dbReference>
<keyword evidence="2" id="KW-0808">Transferase</keyword>
<comment type="caution">
    <text evidence="2">The sequence shown here is derived from an EMBL/GenBank/DDBJ whole genome shotgun (WGS) entry which is preliminary data.</text>
</comment>
<dbReference type="CDD" id="cd02440">
    <property type="entry name" value="AdoMet_MTases"/>
    <property type="match status" value="1"/>
</dbReference>
<dbReference type="Pfam" id="PF13649">
    <property type="entry name" value="Methyltransf_25"/>
    <property type="match status" value="1"/>
</dbReference>
<accession>A0A9X2C2G8</accession>
<dbReference type="InterPro" id="IPR029063">
    <property type="entry name" value="SAM-dependent_MTases_sf"/>
</dbReference>
<feature type="domain" description="Methyltransferase" evidence="1">
    <location>
        <begin position="20"/>
        <end position="111"/>
    </location>
</feature>
<dbReference type="SUPFAM" id="SSF53335">
    <property type="entry name" value="S-adenosyl-L-methionine-dependent methyltransferases"/>
    <property type="match status" value="1"/>
</dbReference>
<evidence type="ECO:0000313" key="3">
    <source>
        <dbReference type="Proteomes" id="UP001139353"/>
    </source>
</evidence>
<keyword evidence="3" id="KW-1185">Reference proteome</keyword>
<organism evidence="2 3">
    <name type="scientific">Scleromatobacter humisilvae</name>
    <dbReference type="NCBI Taxonomy" id="2897159"/>
    <lineage>
        <taxon>Bacteria</taxon>
        <taxon>Pseudomonadati</taxon>
        <taxon>Pseudomonadota</taxon>
        <taxon>Betaproteobacteria</taxon>
        <taxon>Burkholderiales</taxon>
        <taxon>Sphaerotilaceae</taxon>
        <taxon>Scleromatobacter</taxon>
    </lineage>
</organism>
<dbReference type="InterPro" id="IPR041698">
    <property type="entry name" value="Methyltransf_25"/>
</dbReference>
<evidence type="ECO:0000313" key="2">
    <source>
        <dbReference type="EMBL" id="MCK9686839.1"/>
    </source>
</evidence>